<dbReference type="InterPro" id="IPR014284">
    <property type="entry name" value="RNA_pol_sigma-70_dom"/>
</dbReference>
<dbReference type="InterPro" id="IPR007627">
    <property type="entry name" value="RNA_pol_sigma70_r2"/>
</dbReference>
<dbReference type="EMBL" id="JAMFMA010000002">
    <property type="protein sequence ID" value="MCL6273633.1"/>
    <property type="molecule type" value="Genomic_DNA"/>
</dbReference>
<feature type="domain" description="RNA polymerase sigma-70 region 2" evidence="5">
    <location>
        <begin position="51"/>
        <end position="117"/>
    </location>
</feature>
<feature type="domain" description="RNA polymerase sigma factor 70 region 4 type 2" evidence="6">
    <location>
        <begin position="150"/>
        <end position="200"/>
    </location>
</feature>
<proteinExistence type="inferred from homology"/>
<organism evidence="7 8">
    <name type="scientific">Flagellimonas spongiicola</name>
    <dbReference type="NCBI Taxonomy" id="2942208"/>
    <lineage>
        <taxon>Bacteria</taxon>
        <taxon>Pseudomonadati</taxon>
        <taxon>Bacteroidota</taxon>
        <taxon>Flavobacteriia</taxon>
        <taxon>Flavobacteriales</taxon>
        <taxon>Flavobacteriaceae</taxon>
        <taxon>Flagellimonas</taxon>
    </lineage>
</organism>
<dbReference type="NCBIfam" id="TIGR02937">
    <property type="entry name" value="sigma70-ECF"/>
    <property type="match status" value="1"/>
</dbReference>
<dbReference type="InterPro" id="IPR014327">
    <property type="entry name" value="RNA_pol_sigma70_bacteroid"/>
</dbReference>
<gene>
    <name evidence="7" type="ORF">M3P19_06405</name>
</gene>
<sequence>MAVFHLKDAELTKNPYVFYKFFTLVHIFLKMDEQLLLSKLRSGDVSAYEYLFDEYYDWLCNYIFQLSGNRSLSKDIVQEVILKLWEKRKNLNIKGSLKSYLFKACHNQFLMHIRKEKNRADLLDKVRWETIYDSYFEQKEEDSTMKSVFDKLEELIEKLPPKCKEIFIMNKLERRKYREIAEDMGISIKTVENQMSKALRIIRENASVLMF</sequence>
<dbReference type="Pfam" id="PF08281">
    <property type="entry name" value="Sigma70_r4_2"/>
    <property type="match status" value="1"/>
</dbReference>
<keyword evidence="3" id="KW-0731">Sigma factor</keyword>
<evidence type="ECO:0000313" key="7">
    <source>
        <dbReference type="EMBL" id="MCL6273633.1"/>
    </source>
</evidence>
<keyword evidence="2" id="KW-0805">Transcription regulation</keyword>
<dbReference type="NCBIfam" id="TIGR02985">
    <property type="entry name" value="Sig70_bacteroi1"/>
    <property type="match status" value="1"/>
</dbReference>
<evidence type="ECO:0000256" key="1">
    <source>
        <dbReference type="ARBA" id="ARBA00010641"/>
    </source>
</evidence>
<evidence type="ECO:0000256" key="4">
    <source>
        <dbReference type="ARBA" id="ARBA00023163"/>
    </source>
</evidence>
<dbReference type="InterPro" id="IPR013249">
    <property type="entry name" value="RNA_pol_sigma70_r4_t2"/>
</dbReference>
<dbReference type="Gene3D" id="1.10.10.10">
    <property type="entry name" value="Winged helix-like DNA-binding domain superfamily/Winged helix DNA-binding domain"/>
    <property type="match status" value="1"/>
</dbReference>
<dbReference type="SUPFAM" id="SSF88946">
    <property type="entry name" value="Sigma2 domain of RNA polymerase sigma factors"/>
    <property type="match status" value="1"/>
</dbReference>
<protein>
    <submittedName>
        <fullName evidence="7">RNA polymerase sigma-70 factor</fullName>
    </submittedName>
</protein>
<dbReference type="Gene3D" id="1.10.1740.10">
    <property type="match status" value="1"/>
</dbReference>
<dbReference type="InterPro" id="IPR013324">
    <property type="entry name" value="RNA_pol_sigma_r3/r4-like"/>
</dbReference>
<evidence type="ECO:0000259" key="5">
    <source>
        <dbReference type="Pfam" id="PF04542"/>
    </source>
</evidence>
<accession>A0ABT0PQG5</accession>
<comment type="similarity">
    <text evidence="1">Belongs to the sigma-70 factor family. ECF subfamily.</text>
</comment>
<keyword evidence="8" id="KW-1185">Reference proteome</keyword>
<dbReference type="SUPFAM" id="SSF88659">
    <property type="entry name" value="Sigma3 and sigma4 domains of RNA polymerase sigma factors"/>
    <property type="match status" value="1"/>
</dbReference>
<dbReference type="InterPro" id="IPR013325">
    <property type="entry name" value="RNA_pol_sigma_r2"/>
</dbReference>
<name>A0ABT0PQG5_9FLAO</name>
<evidence type="ECO:0000256" key="3">
    <source>
        <dbReference type="ARBA" id="ARBA00023082"/>
    </source>
</evidence>
<dbReference type="PANTHER" id="PTHR43133">
    <property type="entry name" value="RNA POLYMERASE ECF-TYPE SIGMA FACTO"/>
    <property type="match status" value="1"/>
</dbReference>
<reference evidence="7 8" key="1">
    <citation type="submission" date="2022-05" db="EMBL/GenBank/DDBJ databases">
        <authorList>
            <person name="Park J.-S."/>
        </authorList>
    </citation>
    <scope>NUCLEOTIDE SEQUENCE [LARGE SCALE GENOMIC DNA]</scope>
    <source>
        <strain evidence="7 8">2012CJ35-5</strain>
    </source>
</reference>
<evidence type="ECO:0000256" key="2">
    <source>
        <dbReference type="ARBA" id="ARBA00023015"/>
    </source>
</evidence>
<evidence type="ECO:0000313" key="8">
    <source>
        <dbReference type="Proteomes" id="UP001203607"/>
    </source>
</evidence>
<dbReference type="Pfam" id="PF04542">
    <property type="entry name" value="Sigma70_r2"/>
    <property type="match status" value="1"/>
</dbReference>
<dbReference type="InterPro" id="IPR036388">
    <property type="entry name" value="WH-like_DNA-bd_sf"/>
</dbReference>
<evidence type="ECO:0000259" key="6">
    <source>
        <dbReference type="Pfam" id="PF08281"/>
    </source>
</evidence>
<dbReference type="Proteomes" id="UP001203607">
    <property type="component" value="Unassembled WGS sequence"/>
</dbReference>
<dbReference type="CDD" id="cd06171">
    <property type="entry name" value="Sigma70_r4"/>
    <property type="match status" value="1"/>
</dbReference>
<dbReference type="InterPro" id="IPR039425">
    <property type="entry name" value="RNA_pol_sigma-70-like"/>
</dbReference>
<dbReference type="RefSeq" id="WP_249656825.1">
    <property type="nucleotide sequence ID" value="NZ_JAMFMA010000002.1"/>
</dbReference>
<keyword evidence="4" id="KW-0804">Transcription</keyword>
<comment type="caution">
    <text evidence="7">The sequence shown here is derived from an EMBL/GenBank/DDBJ whole genome shotgun (WGS) entry which is preliminary data.</text>
</comment>
<dbReference type="PANTHER" id="PTHR43133:SF46">
    <property type="entry name" value="RNA POLYMERASE SIGMA-70 FACTOR ECF SUBFAMILY"/>
    <property type="match status" value="1"/>
</dbReference>